<dbReference type="RefSeq" id="WP_111445648.1">
    <property type="nucleotide sequence ID" value="NZ_QKZK01000012.1"/>
</dbReference>
<organism evidence="2 3">
    <name type="scientific">Breznakibacter xylanolyticus</name>
    <dbReference type="NCBI Taxonomy" id="990"/>
    <lineage>
        <taxon>Bacteria</taxon>
        <taxon>Pseudomonadati</taxon>
        <taxon>Bacteroidota</taxon>
        <taxon>Bacteroidia</taxon>
        <taxon>Marinilabiliales</taxon>
        <taxon>Marinilabiliaceae</taxon>
        <taxon>Breznakibacter</taxon>
    </lineage>
</organism>
<dbReference type="Pfam" id="PF04519">
    <property type="entry name" value="Bactofilin"/>
    <property type="match status" value="1"/>
</dbReference>
<sequence length="132" mass="13703">MGKTFEVENKLPNMIGPGTKIIGNIETNGDIRIDGSIEGNISSKGKVVIGANGNVKGEIQCANAEISGSLDGKIQVADLLSLKATSKITGEMKIGKLSIEPGAMFTGNCSMLNATNAPTYNKDVATKSSQET</sequence>
<dbReference type="InterPro" id="IPR007607">
    <property type="entry name" value="BacA/B"/>
</dbReference>
<dbReference type="Proteomes" id="UP000249239">
    <property type="component" value="Unassembled WGS sequence"/>
</dbReference>
<evidence type="ECO:0000313" key="2">
    <source>
        <dbReference type="EMBL" id="PZX16760.1"/>
    </source>
</evidence>
<dbReference type="OrthoDB" id="5432602at2"/>
<name>A0A2W7N9R2_9BACT</name>
<proteinExistence type="inferred from homology"/>
<reference evidence="2 3" key="1">
    <citation type="submission" date="2018-06" db="EMBL/GenBank/DDBJ databases">
        <title>Genomic Encyclopedia of Archaeal and Bacterial Type Strains, Phase II (KMG-II): from individual species to whole genera.</title>
        <authorList>
            <person name="Goeker M."/>
        </authorList>
    </citation>
    <scope>NUCLEOTIDE SEQUENCE [LARGE SCALE GENOMIC DNA]</scope>
    <source>
        <strain evidence="2 3">DSM 6779</strain>
    </source>
</reference>
<gene>
    <name evidence="2" type="ORF">LX69_01830</name>
</gene>
<evidence type="ECO:0000313" key="3">
    <source>
        <dbReference type="Proteomes" id="UP000249239"/>
    </source>
</evidence>
<comment type="similarity">
    <text evidence="1">Belongs to the bactofilin family.</text>
</comment>
<accession>A0A2W7N9R2</accession>
<protein>
    <submittedName>
        <fullName evidence="2">Cytoskeletal protein CcmA (Bactofilin family)</fullName>
    </submittedName>
</protein>
<keyword evidence="3" id="KW-1185">Reference proteome</keyword>
<dbReference type="EMBL" id="QKZK01000012">
    <property type="protein sequence ID" value="PZX16760.1"/>
    <property type="molecule type" value="Genomic_DNA"/>
</dbReference>
<dbReference type="AlphaFoldDB" id="A0A2W7N9R2"/>
<dbReference type="PANTHER" id="PTHR35024:SF4">
    <property type="entry name" value="POLYMER-FORMING CYTOSKELETAL PROTEIN"/>
    <property type="match status" value="1"/>
</dbReference>
<evidence type="ECO:0000256" key="1">
    <source>
        <dbReference type="ARBA" id="ARBA00044755"/>
    </source>
</evidence>
<comment type="caution">
    <text evidence="2">The sequence shown here is derived from an EMBL/GenBank/DDBJ whole genome shotgun (WGS) entry which is preliminary data.</text>
</comment>
<dbReference type="PANTHER" id="PTHR35024">
    <property type="entry name" value="HYPOTHETICAL CYTOSOLIC PROTEIN"/>
    <property type="match status" value="1"/>
</dbReference>